<dbReference type="RefSeq" id="WP_123871790.1">
    <property type="nucleotide sequence ID" value="NZ_CP033932.1"/>
</dbReference>
<evidence type="ECO:0000256" key="2">
    <source>
        <dbReference type="ARBA" id="ARBA00022748"/>
    </source>
</evidence>
<organism evidence="7 8">
    <name type="scientific">Chryseobacterium bernardetii</name>
    <dbReference type="NCBI Taxonomy" id="1241978"/>
    <lineage>
        <taxon>Bacteria</taxon>
        <taxon>Pseudomonadati</taxon>
        <taxon>Bacteroidota</taxon>
        <taxon>Flavobacteriia</taxon>
        <taxon>Flavobacteriales</taxon>
        <taxon>Weeksellaceae</taxon>
        <taxon>Chryseobacterium group</taxon>
        <taxon>Chryseobacterium</taxon>
    </lineage>
</organism>
<dbReference type="CDD" id="cd02966">
    <property type="entry name" value="TlpA_like_family"/>
    <property type="match status" value="1"/>
</dbReference>
<dbReference type="GO" id="GO:0017004">
    <property type="term" value="P:cytochrome complex assembly"/>
    <property type="evidence" value="ECO:0007669"/>
    <property type="project" value="UniProtKB-KW"/>
</dbReference>
<reference evidence="8" key="1">
    <citation type="submission" date="2018-11" db="EMBL/GenBank/DDBJ databases">
        <title>Proposal to divide the Flavobacteriaceae and reorganize its genera based on Amino Acid Identity values calculated from whole genome sequences.</title>
        <authorList>
            <person name="Nicholson A.C."/>
            <person name="Gulvik C.A."/>
            <person name="Whitney A.M."/>
            <person name="Humrighouse B.W."/>
            <person name="Bell M."/>
            <person name="Holmes B."/>
            <person name="Steigerwalt A.G."/>
            <person name="Villarma A."/>
            <person name="Sheth M."/>
            <person name="Batra D."/>
            <person name="Pryor J."/>
            <person name="Bernardet J.-F."/>
            <person name="Hugo C."/>
            <person name="Kampfer P."/>
            <person name="Newman J."/>
            <person name="McQuiston J.R."/>
        </authorList>
    </citation>
    <scope>NUCLEOTIDE SEQUENCE [LARGE SCALE GENOMIC DNA]</scope>
    <source>
        <strain evidence="8">G0229</strain>
    </source>
</reference>
<dbReference type="PROSITE" id="PS51352">
    <property type="entry name" value="THIOREDOXIN_2"/>
    <property type="match status" value="1"/>
</dbReference>
<dbReference type="InterPro" id="IPR036249">
    <property type="entry name" value="Thioredoxin-like_sf"/>
</dbReference>
<evidence type="ECO:0000259" key="6">
    <source>
        <dbReference type="PROSITE" id="PS51352"/>
    </source>
</evidence>
<keyword evidence="4" id="KW-0676">Redox-active center</keyword>
<dbReference type="SUPFAM" id="SSF52833">
    <property type="entry name" value="Thioredoxin-like"/>
    <property type="match status" value="1"/>
</dbReference>
<dbReference type="InterPro" id="IPR050553">
    <property type="entry name" value="Thioredoxin_ResA/DsbE_sf"/>
</dbReference>
<feature type="chain" id="PRO_5018248794" evidence="5">
    <location>
        <begin position="21"/>
        <end position="481"/>
    </location>
</feature>
<dbReference type="AlphaFoldDB" id="A0A3G6TKR7"/>
<sequence length="481" mass="55557">MKKILFSTMLYLLMVQFSIAQKRTVLNIKFENFKDSVIRLSFPIFDGKFALYSAQEYVLERKDGNFHFDFPLKETTTVCIYSNMVGGLLFVPGTFNIIVNPGDSLNLTLRDNKSGLNNMEITGKGAEKLLMTKEVTKIMFSSKFSKKPYHKQNITERYLEVDRSLDIIDSIFNRHPKKNTRDFRLAKAQLVNQTLDAIMSQSIQQYNDSVATLFNQFIKQKKRITPLLDSLTLDYFGGLHVLPAYISLSNMHQLGPRYDLFRYNYPLEYASLVKKEFGNISYVNDYLLSDNAISTFRENWYGQKSKDIYKFYVANVNKNNPHFQNVLNEYKTLEDVLQHGKPFYNFNLPDTNGVYHSLKELKGKVVILDFWFTGCGACKTMVSELKKIEPSLKHEKIQFVSISVDQKIPVWKRGIGIFSIKSALQLYTEGRRYDHPIIKFAKVGAYPTLIVLDKQGRIVGIPPHPGKDPDGFKEYIKKCLK</sequence>
<accession>A0A3G6TKR7</accession>
<name>A0A3G6TKR7_9FLAO</name>
<dbReference type="InterPro" id="IPR013766">
    <property type="entry name" value="Thioredoxin_domain"/>
</dbReference>
<feature type="signal peptide" evidence="5">
    <location>
        <begin position="1"/>
        <end position="20"/>
    </location>
</feature>
<comment type="subcellular location">
    <subcellularLocation>
        <location evidence="1">Cell envelope</location>
    </subcellularLocation>
</comment>
<dbReference type="PANTHER" id="PTHR42852:SF6">
    <property type="entry name" value="THIOL:DISULFIDE INTERCHANGE PROTEIN DSBE"/>
    <property type="match status" value="1"/>
</dbReference>
<dbReference type="InterPro" id="IPR012336">
    <property type="entry name" value="Thioredoxin-like_fold"/>
</dbReference>
<dbReference type="GO" id="GO:0030313">
    <property type="term" value="C:cell envelope"/>
    <property type="evidence" value="ECO:0007669"/>
    <property type="project" value="UniProtKB-SubCell"/>
</dbReference>
<keyword evidence="3" id="KW-1015">Disulfide bond</keyword>
<dbReference type="Proteomes" id="UP000271193">
    <property type="component" value="Chromosome"/>
</dbReference>
<keyword evidence="2" id="KW-0201">Cytochrome c-type biogenesis</keyword>
<evidence type="ECO:0000256" key="3">
    <source>
        <dbReference type="ARBA" id="ARBA00023157"/>
    </source>
</evidence>
<dbReference type="KEGG" id="cben:EG339_21000"/>
<evidence type="ECO:0000313" key="8">
    <source>
        <dbReference type="Proteomes" id="UP000271193"/>
    </source>
</evidence>
<dbReference type="Pfam" id="PF13905">
    <property type="entry name" value="Thioredoxin_8"/>
    <property type="match status" value="1"/>
</dbReference>
<dbReference type="Gene3D" id="3.40.30.10">
    <property type="entry name" value="Glutaredoxin"/>
    <property type="match status" value="1"/>
</dbReference>
<dbReference type="PROSITE" id="PS00194">
    <property type="entry name" value="THIOREDOXIN_1"/>
    <property type="match status" value="1"/>
</dbReference>
<gene>
    <name evidence="7" type="ORF">EG339_21000</name>
</gene>
<evidence type="ECO:0000256" key="4">
    <source>
        <dbReference type="ARBA" id="ARBA00023284"/>
    </source>
</evidence>
<evidence type="ECO:0000256" key="1">
    <source>
        <dbReference type="ARBA" id="ARBA00004196"/>
    </source>
</evidence>
<keyword evidence="8" id="KW-1185">Reference proteome</keyword>
<dbReference type="PANTHER" id="PTHR42852">
    <property type="entry name" value="THIOL:DISULFIDE INTERCHANGE PROTEIN DSBE"/>
    <property type="match status" value="1"/>
</dbReference>
<evidence type="ECO:0000256" key="5">
    <source>
        <dbReference type="SAM" id="SignalP"/>
    </source>
</evidence>
<proteinExistence type="predicted"/>
<feature type="domain" description="Thioredoxin" evidence="6">
    <location>
        <begin position="337"/>
        <end position="481"/>
    </location>
</feature>
<dbReference type="InterPro" id="IPR017937">
    <property type="entry name" value="Thioredoxin_CS"/>
</dbReference>
<dbReference type="GeneID" id="99067285"/>
<evidence type="ECO:0000313" key="7">
    <source>
        <dbReference type="EMBL" id="AZB26884.1"/>
    </source>
</evidence>
<dbReference type="EMBL" id="CP033932">
    <property type="protein sequence ID" value="AZB26884.1"/>
    <property type="molecule type" value="Genomic_DNA"/>
</dbReference>
<keyword evidence="5" id="KW-0732">Signal</keyword>
<protein>
    <submittedName>
        <fullName evidence="7">TlpA family protein disulfide reductase</fullName>
    </submittedName>
</protein>